<dbReference type="GO" id="GO:0032259">
    <property type="term" value="P:methylation"/>
    <property type="evidence" value="ECO:0007669"/>
    <property type="project" value="UniProtKB-KW"/>
</dbReference>
<dbReference type="SUPFAM" id="SSF53335">
    <property type="entry name" value="S-adenosyl-L-methionine-dependent methyltransferases"/>
    <property type="match status" value="1"/>
</dbReference>
<dbReference type="InterPro" id="IPR029063">
    <property type="entry name" value="SAM-dependent_MTases_sf"/>
</dbReference>
<name>A0A2N7X5L8_9BURK</name>
<dbReference type="AlphaFoldDB" id="A0A2N7X5L8"/>
<sequence>MRGMGTRLANLSRHAAHKAHLTARGIESDNAWITTECVMMNLQFPYAHELRLPCDAEAETLYDWLATVCVEGSGKEIAGYLASDFLRFIYTLDLFRSLGGQGRRAIEFGANPYFMSMLSKEFSNFEWTYSNWFEGQPKRLLCQSVTYRDLSSGRKSGRDFHYFNFNSENGHFPLQDEGYDVVLYCEILEHLTNDPSGALRKIRRLLKPGGHLILTTPNVARFENVVRLLSGENIYDPYSGYGPYGRHNREYTRDELRRLLIYIGFEIEEIFTSDVHPHTYSQKIDPDIIAKITSERSEDLGQYIFVRARKSPIEGQKLPAWLYRSIGIDRVATGDEDRVASLSARLTLQDWQEDSENQSATVLLAAVNGGSREWDFDSLRLGARAFSEGGNLLREFRGQFTRKISPGGTALLRIEMDFSGLPSRWLEIVIDLVNEHCFWFEDVGSSPIRIIREPGD</sequence>
<keyword evidence="2" id="KW-1185">Reference proteome</keyword>
<evidence type="ECO:0000313" key="2">
    <source>
        <dbReference type="Proteomes" id="UP000235777"/>
    </source>
</evidence>
<keyword evidence="1" id="KW-0489">Methyltransferase</keyword>
<dbReference type="Gene3D" id="3.40.50.150">
    <property type="entry name" value="Vaccinia Virus protein VP39"/>
    <property type="match status" value="1"/>
</dbReference>
<dbReference type="Pfam" id="PF13489">
    <property type="entry name" value="Methyltransf_23"/>
    <property type="match status" value="1"/>
</dbReference>
<keyword evidence="1" id="KW-0808">Transferase</keyword>
<dbReference type="EMBL" id="PNYC01000005">
    <property type="protein sequence ID" value="PMS36917.1"/>
    <property type="molecule type" value="Genomic_DNA"/>
</dbReference>
<comment type="caution">
    <text evidence="1">The sequence shown here is derived from an EMBL/GenBank/DDBJ whole genome shotgun (WGS) entry which is preliminary data.</text>
</comment>
<dbReference type="Proteomes" id="UP000235777">
    <property type="component" value="Unassembled WGS sequence"/>
</dbReference>
<evidence type="ECO:0000313" key="1">
    <source>
        <dbReference type="EMBL" id="PMS36917.1"/>
    </source>
</evidence>
<accession>A0A2N7X5L8</accession>
<gene>
    <name evidence="1" type="ORF">C0Z20_09240</name>
</gene>
<dbReference type="CDD" id="cd02440">
    <property type="entry name" value="AdoMet_MTases"/>
    <property type="match status" value="1"/>
</dbReference>
<dbReference type="GO" id="GO:0008168">
    <property type="term" value="F:methyltransferase activity"/>
    <property type="evidence" value="ECO:0007669"/>
    <property type="project" value="UniProtKB-KW"/>
</dbReference>
<proteinExistence type="predicted"/>
<dbReference type="STRING" id="863227.GCA_000373005_03750"/>
<protein>
    <submittedName>
        <fullName evidence="1">Methyltransferase domain-containing protein</fullName>
    </submittedName>
</protein>
<organism evidence="1 2">
    <name type="scientific">Trinickia symbiotica</name>
    <dbReference type="NCBI Taxonomy" id="863227"/>
    <lineage>
        <taxon>Bacteria</taxon>
        <taxon>Pseudomonadati</taxon>
        <taxon>Pseudomonadota</taxon>
        <taxon>Betaproteobacteria</taxon>
        <taxon>Burkholderiales</taxon>
        <taxon>Burkholderiaceae</taxon>
        <taxon>Trinickia</taxon>
    </lineage>
</organism>
<reference evidence="1 2" key="1">
    <citation type="submission" date="2018-01" db="EMBL/GenBank/DDBJ databases">
        <title>Whole genome analyses suggest that Burkholderia sensu lato contains two further novel genera in the rhizoxinica-symbiotica group Mycetohabitans gen. nov., and Trinickia gen. nov.: implications for the evolution of diazotrophy and nodulation in the Burkholderiaceae.</title>
        <authorList>
            <person name="Estrada-de los Santos P."/>
            <person name="Palmer M."/>
            <person name="Chavez-Ramirez B."/>
            <person name="Beukes C."/>
            <person name="Steenkamp E.T."/>
            <person name="Hirsch A.M."/>
            <person name="Manyaka P."/>
            <person name="Maluk M."/>
            <person name="Lafos M."/>
            <person name="Crook M."/>
            <person name="Gross E."/>
            <person name="Simon M.F."/>
            <person name="Bueno dos Reis Junior F."/>
            <person name="Poole P.S."/>
            <person name="Venter S.N."/>
            <person name="James E.K."/>
        </authorList>
    </citation>
    <scope>NUCLEOTIDE SEQUENCE [LARGE SCALE GENOMIC DNA]</scope>
    <source>
        <strain evidence="1 2">JPY 581</strain>
    </source>
</reference>